<comment type="caution">
    <text evidence="3">The sequence shown here is derived from an EMBL/GenBank/DDBJ whole genome shotgun (WGS) entry which is preliminary data.</text>
</comment>
<feature type="signal peptide" evidence="2">
    <location>
        <begin position="1"/>
        <end position="31"/>
    </location>
</feature>
<protein>
    <recommendedName>
        <fullName evidence="5">Primosome assembly protein PriA</fullName>
    </recommendedName>
</protein>
<dbReference type="EMBL" id="JASOME010000008">
    <property type="protein sequence ID" value="MDK7064049.1"/>
    <property type="molecule type" value="Genomic_DNA"/>
</dbReference>
<dbReference type="Proteomes" id="UP001237784">
    <property type="component" value="Unassembled WGS sequence"/>
</dbReference>
<evidence type="ECO:0000256" key="1">
    <source>
        <dbReference type="SAM" id="MobiDB-lite"/>
    </source>
</evidence>
<organism evidence="3 4">
    <name type="scientific">Gardnerella vaginalis</name>
    <dbReference type="NCBI Taxonomy" id="2702"/>
    <lineage>
        <taxon>Bacteria</taxon>
        <taxon>Bacillati</taxon>
        <taxon>Actinomycetota</taxon>
        <taxon>Actinomycetes</taxon>
        <taxon>Bifidobacteriales</taxon>
        <taxon>Bifidobacteriaceae</taxon>
        <taxon>Gardnerella</taxon>
    </lineage>
</organism>
<dbReference type="PROSITE" id="PS51257">
    <property type="entry name" value="PROKAR_LIPOPROTEIN"/>
    <property type="match status" value="1"/>
</dbReference>
<accession>A0AAW6Y441</accession>
<feature type="region of interest" description="Disordered" evidence="1">
    <location>
        <begin position="37"/>
        <end position="61"/>
    </location>
</feature>
<sequence length="61" mass="5859">MGKRTNIILTSAMMGIATAACAFCVAQSANAAETSAASSGVNTSVNSSAATSNTLGGGGFR</sequence>
<evidence type="ECO:0008006" key="5">
    <source>
        <dbReference type="Google" id="ProtNLM"/>
    </source>
</evidence>
<name>A0AAW6Y441_GARVA</name>
<evidence type="ECO:0000256" key="2">
    <source>
        <dbReference type="SAM" id="SignalP"/>
    </source>
</evidence>
<feature type="compositionally biased region" description="Low complexity" evidence="1">
    <location>
        <begin position="37"/>
        <end position="54"/>
    </location>
</feature>
<reference evidence="3" key="1">
    <citation type="submission" date="2023-05" db="EMBL/GenBank/DDBJ databases">
        <title>Cataloging the Phylogenetic Diversity of Human Bladder Bacteria.</title>
        <authorList>
            <person name="Du J."/>
        </authorList>
    </citation>
    <scope>NUCLEOTIDE SEQUENCE</scope>
    <source>
        <strain evidence="3">UMB6789</strain>
    </source>
</reference>
<keyword evidence="2" id="KW-0732">Signal</keyword>
<evidence type="ECO:0000313" key="4">
    <source>
        <dbReference type="Proteomes" id="UP001237784"/>
    </source>
</evidence>
<feature type="chain" id="PRO_5043846297" description="Primosome assembly protein PriA" evidence="2">
    <location>
        <begin position="32"/>
        <end position="61"/>
    </location>
</feature>
<evidence type="ECO:0000313" key="3">
    <source>
        <dbReference type="EMBL" id="MDK7064049.1"/>
    </source>
</evidence>
<proteinExistence type="predicted"/>
<gene>
    <name evidence="3" type="ORF">QP372_05915</name>
</gene>
<dbReference type="AlphaFoldDB" id="A0AAW6Y441"/>
<dbReference type="RefSeq" id="WP_004121768.1">
    <property type="nucleotide sequence ID" value="NZ_JASOME010000008.1"/>
</dbReference>